<feature type="transmembrane region" description="Helical" evidence="8">
    <location>
        <begin position="348"/>
        <end position="364"/>
    </location>
</feature>
<name>A0A532UVW6_UNCL8</name>
<feature type="domain" description="Glycosyltransferase RgtA/B/C/D-like" evidence="9">
    <location>
        <begin position="98"/>
        <end position="233"/>
    </location>
</feature>
<evidence type="ECO:0000256" key="7">
    <source>
        <dbReference type="ARBA" id="ARBA00023136"/>
    </source>
</evidence>
<gene>
    <name evidence="10" type="ORF">CEE37_11740</name>
</gene>
<feature type="transmembrane region" description="Helical" evidence="8">
    <location>
        <begin position="99"/>
        <end position="117"/>
    </location>
</feature>
<evidence type="ECO:0000313" key="11">
    <source>
        <dbReference type="Proteomes" id="UP000319619"/>
    </source>
</evidence>
<feature type="transmembrane region" description="Helical" evidence="8">
    <location>
        <begin position="221"/>
        <end position="241"/>
    </location>
</feature>
<keyword evidence="2" id="KW-1003">Cell membrane</keyword>
<dbReference type="PANTHER" id="PTHR33908">
    <property type="entry name" value="MANNOSYLTRANSFERASE YKCB-RELATED"/>
    <property type="match status" value="1"/>
</dbReference>
<proteinExistence type="predicted"/>
<feature type="transmembrane region" description="Helical" evidence="8">
    <location>
        <begin position="5"/>
        <end position="26"/>
    </location>
</feature>
<evidence type="ECO:0000256" key="1">
    <source>
        <dbReference type="ARBA" id="ARBA00004651"/>
    </source>
</evidence>
<dbReference type="InterPro" id="IPR050297">
    <property type="entry name" value="LipidA_mod_glycosyltrf_83"/>
</dbReference>
<dbReference type="Pfam" id="PF13231">
    <property type="entry name" value="PMT_2"/>
    <property type="match status" value="1"/>
</dbReference>
<keyword evidence="3" id="KW-0328">Glycosyltransferase</keyword>
<feature type="transmembrane region" description="Helical" evidence="8">
    <location>
        <begin position="154"/>
        <end position="171"/>
    </location>
</feature>
<evidence type="ECO:0000313" key="10">
    <source>
        <dbReference type="EMBL" id="TKJ39086.1"/>
    </source>
</evidence>
<organism evidence="10 11">
    <name type="scientific">candidate division LCP-89 bacterium B3_LCP</name>
    <dbReference type="NCBI Taxonomy" id="2012998"/>
    <lineage>
        <taxon>Bacteria</taxon>
        <taxon>Pseudomonadati</taxon>
        <taxon>Bacteria division LCP-89</taxon>
    </lineage>
</organism>
<evidence type="ECO:0000256" key="8">
    <source>
        <dbReference type="SAM" id="Phobius"/>
    </source>
</evidence>
<evidence type="ECO:0000259" key="9">
    <source>
        <dbReference type="Pfam" id="PF13231"/>
    </source>
</evidence>
<evidence type="ECO:0000256" key="3">
    <source>
        <dbReference type="ARBA" id="ARBA00022676"/>
    </source>
</evidence>
<comment type="subcellular location">
    <subcellularLocation>
        <location evidence="1">Cell membrane</location>
        <topology evidence="1">Multi-pass membrane protein</topology>
    </subcellularLocation>
</comment>
<feature type="transmembrane region" description="Helical" evidence="8">
    <location>
        <begin position="183"/>
        <end position="209"/>
    </location>
</feature>
<dbReference type="PANTHER" id="PTHR33908:SF11">
    <property type="entry name" value="MEMBRANE PROTEIN"/>
    <property type="match status" value="1"/>
</dbReference>
<comment type="caution">
    <text evidence="10">The sequence shown here is derived from an EMBL/GenBank/DDBJ whole genome shotgun (WGS) entry which is preliminary data.</text>
</comment>
<dbReference type="AlphaFoldDB" id="A0A532UVW6"/>
<dbReference type="EMBL" id="NJBN01000008">
    <property type="protein sequence ID" value="TKJ39086.1"/>
    <property type="molecule type" value="Genomic_DNA"/>
</dbReference>
<evidence type="ECO:0000256" key="2">
    <source>
        <dbReference type="ARBA" id="ARBA00022475"/>
    </source>
</evidence>
<protein>
    <recommendedName>
        <fullName evidence="9">Glycosyltransferase RgtA/B/C/D-like domain-containing protein</fullName>
    </recommendedName>
</protein>
<evidence type="ECO:0000256" key="5">
    <source>
        <dbReference type="ARBA" id="ARBA00022692"/>
    </source>
</evidence>
<evidence type="ECO:0000256" key="6">
    <source>
        <dbReference type="ARBA" id="ARBA00022989"/>
    </source>
</evidence>
<keyword evidence="7 8" id="KW-0472">Membrane</keyword>
<feature type="transmembrane region" description="Helical" evidence="8">
    <location>
        <begin position="293"/>
        <end position="312"/>
    </location>
</feature>
<dbReference type="GO" id="GO:0005886">
    <property type="term" value="C:plasma membrane"/>
    <property type="evidence" value="ECO:0007669"/>
    <property type="project" value="UniProtKB-SubCell"/>
</dbReference>
<dbReference type="GO" id="GO:0009103">
    <property type="term" value="P:lipopolysaccharide biosynthetic process"/>
    <property type="evidence" value="ECO:0007669"/>
    <property type="project" value="UniProtKB-ARBA"/>
</dbReference>
<feature type="transmembrane region" description="Helical" evidence="8">
    <location>
        <begin position="129"/>
        <end position="148"/>
    </location>
</feature>
<reference evidence="10 11" key="1">
    <citation type="submission" date="2017-06" db="EMBL/GenBank/DDBJ databases">
        <title>Novel microbial phyla capable of carbon fixation and sulfur reduction in deep-sea sediments.</title>
        <authorList>
            <person name="Huang J."/>
            <person name="Baker B."/>
            <person name="Wang Y."/>
        </authorList>
    </citation>
    <scope>NUCLEOTIDE SEQUENCE [LARGE SCALE GENOMIC DNA]</scope>
    <source>
        <strain evidence="10">B3_LCP</strain>
    </source>
</reference>
<feature type="transmembrane region" description="Helical" evidence="8">
    <location>
        <begin position="319"/>
        <end position="336"/>
    </location>
</feature>
<feature type="transmembrane region" description="Helical" evidence="8">
    <location>
        <begin position="376"/>
        <end position="396"/>
    </location>
</feature>
<keyword evidence="5 8" id="KW-0812">Transmembrane</keyword>
<dbReference type="Proteomes" id="UP000319619">
    <property type="component" value="Unassembled WGS sequence"/>
</dbReference>
<dbReference type="GO" id="GO:0016763">
    <property type="term" value="F:pentosyltransferase activity"/>
    <property type="evidence" value="ECO:0007669"/>
    <property type="project" value="TreeGrafter"/>
</dbReference>
<keyword evidence="6 8" id="KW-1133">Transmembrane helix</keyword>
<evidence type="ECO:0000256" key="4">
    <source>
        <dbReference type="ARBA" id="ARBA00022679"/>
    </source>
</evidence>
<accession>A0A532UVW6</accession>
<dbReference type="InterPro" id="IPR038731">
    <property type="entry name" value="RgtA/B/C-like"/>
</dbReference>
<keyword evidence="4" id="KW-0808">Transferase</keyword>
<sequence length="397" mass="45535">MNRSVWIIIVVALLFRILLIFATPLYDQPALIPYFNDEPAHYNYVSYLAKYGRLPVQTSSSQDGFDEYKFEYYQAPLYYLLVSPFKAIGEKLTPSWEHIWVRLVSVLFSLAGLIVLFRTVQSFCEKRRAAIYLLLLAAFAGIPLRFGALVTNDSLLFLIACLYFSLILQVMNSKCDKRLLSMGILTVAAGLWTKVSFIVMVPVLPLVLWKKPTCSRPKATAALILPLMVILPWYFRNYLLYQRFIPIEVGFGGVDPVTPQTALWRIFYTADYFVRSFVFPYDQLWGGFLDHPTYIFVATLMILLVIFGLKKLRNDQLEWFWVFMLAIGLNLGGYLLLNVSRFQAEARLLIPALPFILYLFAAGIEKMMGERQKSAYVLLALWIVLPWVSGLAGKLIM</sequence>